<sequence>MAISRTETIVLNKWDFRETSLIVNFYTRQFGKISGLLKGIRTEPQKFASSLELFSYNEIILYKKDKTDLHLVTQADLKDNFDSIRTDISRISSASTIVELLNAVVPPEEQNEEIFNLALECFHELKSCEKPAKITTIFTIKILALAGFKPHLDSCVSCGARIEGGCKFSFALGGLLCPKCQAKDLKSRSIFRGTVATILHIERNDFKNTLNLGLNPQIKKELDMVLNSFLTYHLEKELKSQKVADHLEFLRPGLAAPLKIE</sequence>
<reference evidence="8" key="2">
    <citation type="journal article" date="2011" name="Microb. Ecol.">
        <title>Taxonomic and Functional Metagenomic Profiling of the Microbial Community in the Anoxic Sediment of a Sub-saline Shallow Lake (Laguna de Carrizo, Central Spain).</title>
        <authorList>
            <person name="Ferrer M."/>
            <person name="Guazzaroni M.E."/>
            <person name="Richter M."/>
            <person name="Garcia-Salamanca A."/>
            <person name="Yarza P."/>
            <person name="Suarez-Suarez A."/>
            <person name="Solano J."/>
            <person name="Alcaide M."/>
            <person name="van Dillewijn P."/>
            <person name="Molina-Henares M.A."/>
            <person name="Lopez-Cortes N."/>
            <person name="Al-Ramahi Y."/>
            <person name="Guerrero C."/>
            <person name="Acosta A."/>
            <person name="de Eugenio L.I."/>
            <person name="Martinez V."/>
            <person name="Marques S."/>
            <person name="Rojo F."/>
            <person name="Santero E."/>
            <person name="Genilloud O."/>
            <person name="Perez-Perez J."/>
            <person name="Rossello-Mora R."/>
            <person name="Ramos J.L."/>
        </authorList>
    </citation>
    <scope>NUCLEOTIDE SEQUENCE</scope>
</reference>
<dbReference type="PANTHER" id="PTHR33991">
    <property type="entry name" value="DNA REPAIR PROTEIN RECO"/>
    <property type="match status" value="1"/>
</dbReference>
<dbReference type="Pfam" id="PF11967">
    <property type="entry name" value="RecO_N"/>
    <property type="match status" value="1"/>
</dbReference>
<dbReference type="GO" id="GO:0006302">
    <property type="term" value="P:double-strand break repair"/>
    <property type="evidence" value="ECO:0007669"/>
    <property type="project" value="TreeGrafter"/>
</dbReference>
<keyword evidence="3" id="KW-0227">DNA damage</keyword>
<organism evidence="8">
    <name type="scientific">sediment metagenome</name>
    <dbReference type="NCBI Taxonomy" id="749907"/>
    <lineage>
        <taxon>unclassified sequences</taxon>
        <taxon>metagenomes</taxon>
        <taxon>ecological metagenomes</taxon>
    </lineage>
</organism>
<evidence type="ECO:0000256" key="6">
    <source>
        <dbReference type="ARBA" id="ARBA00033409"/>
    </source>
</evidence>
<dbReference type="InterPro" id="IPR003717">
    <property type="entry name" value="RecO"/>
</dbReference>
<gene>
    <name evidence="8" type="primary">recO</name>
    <name evidence="8" type="ORF">LDC_1903</name>
</gene>
<evidence type="ECO:0000256" key="4">
    <source>
        <dbReference type="ARBA" id="ARBA00023172"/>
    </source>
</evidence>
<dbReference type="InterPro" id="IPR022572">
    <property type="entry name" value="DNA_rep/recomb_RecO_N"/>
</dbReference>
<dbReference type="HAMAP" id="MF_00201">
    <property type="entry name" value="RecO"/>
    <property type="match status" value="1"/>
</dbReference>
<dbReference type="Gene3D" id="2.40.50.140">
    <property type="entry name" value="Nucleic acid-binding proteins"/>
    <property type="match status" value="1"/>
</dbReference>
<dbReference type="GO" id="GO:0043590">
    <property type="term" value="C:bacterial nucleoid"/>
    <property type="evidence" value="ECO:0007669"/>
    <property type="project" value="TreeGrafter"/>
</dbReference>
<dbReference type="NCBIfam" id="TIGR00613">
    <property type="entry name" value="reco"/>
    <property type="match status" value="1"/>
</dbReference>
<name>D9PK38_9ZZZZ</name>
<dbReference type="InterPro" id="IPR012340">
    <property type="entry name" value="NA-bd_OB-fold"/>
</dbReference>
<keyword evidence="5" id="KW-0234">DNA repair</keyword>
<evidence type="ECO:0000256" key="2">
    <source>
        <dbReference type="ARBA" id="ARBA00021310"/>
    </source>
</evidence>
<dbReference type="Gene3D" id="1.20.1440.120">
    <property type="entry name" value="Recombination protein O, C-terminal domain"/>
    <property type="match status" value="1"/>
</dbReference>
<dbReference type="EMBL" id="ADZX01000577">
    <property type="protein sequence ID" value="EFK96085.1"/>
    <property type="molecule type" value="Genomic_DNA"/>
</dbReference>
<comment type="similarity">
    <text evidence="1">Belongs to the RecO family.</text>
</comment>
<dbReference type="SUPFAM" id="SSF50249">
    <property type="entry name" value="Nucleic acid-binding proteins"/>
    <property type="match status" value="1"/>
</dbReference>
<dbReference type="SUPFAM" id="SSF57863">
    <property type="entry name" value="ArfGap/RecO-like zinc finger"/>
    <property type="match status" value="1"/>
</dbReference>
<protein>
    <recommendedName>
        <fullName evidence="2">DNA repair protein RecO</fullName>
    </recommendedName>
    <alternativeName>
        <fullName evidence="6">Recombination protein O</fullName>
    </alternativeName>
</protein>
<evidence type="ECO:0000256" key="1">
    <source>
        <dbReference type="ARBA" id="ARBA00007452"/>
    </source>
</evidence>
<dbReference type="GO" id="GO:0006310">
    <property type="term" value="P:DNA recombination"/>
    <property type="evidence" value="ECO:0007669"/>
    <property type="project" value="UniProtKB-KW"/>
</dbReference>
<dbReference type="InterPro" id="IPR037278">
    <property type="entry name" value="ARFGAP/RecO"/>
</dbReference>
<accession>D9PK38</accession>
<comment type="caution">
    <text evidence="8">The sequence shown here is derived from an EMBL/GenBank/DDBJ whole genome shotgun (WGS) entry which is preliminary data.</text>
</comment>
<keyword evidence="4" id="KW-0233">DNA recombination</keyword>
<evidence type="ECO:0000259" key="7">
    <source>
        <dbReference type="Pfam" id="PF11967"/>
    </source>
</evidence>
<evidence type="ECO:0000313" key="8">
    <source>
        <dbReference type="EMBL" id="EFK96085.1"/>
    </source>
</evidence>
<dbReference type="PANTHER" id="PTHR33991:SF1">
    <property type="entry name" value="DNA REPAIR PROTEIN RECO"/>
    <property type="match status" value="1"/>
</dbReference>
<dbReference type="Pfam" id="PF02565">
    <property type="entry name" value="RecO_C"/>
    <property type="match status" value="1"/>
</dbReference>
<dbReference type="AlphaFoldDB" id="D9PK38"/>
<feature type="domain" description="DNA replication/recombination mediator RecO N-terminal" evidence="7">
    <location>
        <begin position="1"/>
        <end position="81"/>
    </location>
</feature>
<evidence type="ECO:0000256" key="5">
    <source>
        <dbReference type="ARBA" id="ARBA00023204"/>
    </source>
</evidence>
<dbReference type="InterPro" id="IPR042242">
    <property type="entry name" value="RecO_C"/>
</dbReference>
<proteinExistence type="inferred from homology"/>
<reference evidence="8" key="1">
    <citation type="submission" date="2010-07" db="EMBL/GenBank/DDBJ databases">
        <authorList>
            <consortium name="CONSOLIDER consortium CSD2007-00005"/>
            <person name="Guazzaroni M.-E."/>
            <person name="Richter M."/>
            <person name="Garcia-Salamanca A."/>
            <person name="Yarza P."/>
            <person name="Ferrer M."/>
        </authorList>
    </citation>
    <scope>NUCLEOTIDE SEQUENCE</scope>
</reference>
<evidence type="ECO:0000256" key="3">
    <source>
        <dbReference type="ARBA" id="ARBA00022763"/>
    </source>
</evidence>